<proteinExistence type="predicted"/>
<protein>
    <submittedName>
        <fullName evidence="1">Uncharacterized protein</fullName>
    </submittedName>
</protein>
<reference evidence="1" key="1">
    <citation type="submission" date="2019-08" db="EMBL/GenBank/DDBJ databases">
        <authorList>
            <person name="Kucharzyk K."/>
            <person name="Murdoch R.W."/>
            <person name="Higgins S."/>
            <person name="Loffler F."/>
        </authorList>
    </citation>
    <scope>NUCLEOTIDE SEQUENCE</scope>
</reference>
<gene>
    <name evidence="1" type="ORF">SDC9_128792</name>
</gene>
<comment type="caution">
    <text evidence="1">The sequence shown here is derived from an EMBL/GenBank/DDBJ whole genome shotgun (WGS) entry which is preliminary data.</text>
</comment>
<accession>A0A645CY13</accession>
<sequence length="90" mass="10236">MNADNTVTYRNNSTFVVSFTHNIELSNALLDQFADFGGIQLHAPVPLRLQDVCKTFKTAAYAAINDHITRTDDYARHYRLIDFAIQLNFA</sequence>
<dbReference type="EMBL" id="VSSQ01031001">
    <property type="protein sequence ID" value="MPM81735.1"/>
    <property type="molecule type" value="Genomic_DNA"/>
</dbReference>
<organism evidence="1">
    <name type="scientific">bioreactor metagenome</name>
    <dbReference type="NCBI Taxonomy" id="1076179"/>
    <lineage>
        <taxon>unclassified sequences</taxon>
        <taxon>metagenomes</taxon>
        <taxon>ecological metagenomes</taxon>
    </lineage>
</organism>
<evidence type="ECO:0000313" key="1">
    <source>
        <dbReference type="EMBL" id="MPM81735.1"/>
    </source>
</evidence>
<dbReference type="AlphaFoldDB" id="A0A645CY13"/>
<name>A0A645CY13_9ZZZZ</name>